<dbReference type="AlphaFoldDB" id="A0A2T6BRW3"/>
<dbReference type="RefSeq" id="WP_108116660.1">
    <property type="nucleotide sequence ID" value="NZ_QBKT01000012.1"/>
</dbReference>
<dbReference type="EMBL" id="QBKT01000012">
    <property type="protein sequence ID" value="PTX58789.1"/>
    <property type="molecule type" value="Genomic_DNA"/>
</dbReference>
<dbReference type="Proteomes" id="UP000244090">
    <property type="component" value="Unassembled WGS sequence"/>
</dbReference>
<proteinExistence type="predicted"/>
<protein>
    <submittedName>
        <fullName evidence="1">Uncharacterized protein</fullName>
    </submittedName>
</protein>
<dbReference type="OrthoDB" id="1429969at2"/>
<comment type="caution">
    <text evidence="1">The sequence shown here is derived from an EMBL/GenBank/DDBJ whole genome shotgun (WGS) entry which is preliminary data.</text>
</comment>
<sequence>MKKIITIAFVLSICLCLVQCTDKQKNTPKVEVETYEVTPEFAEKIDKPEVHFKVDIPKNLKFTKPEEGKKNSSYGMVQKIGEDEVVTEMYSFGYISLDGMNLEESGISFLKQIRDMLKRGGYSIENDEIGTFEFDGEEYISLRTIGTMKEGMSDEFVGNYLFNIIIKPNPYGNTHIIMLMAARDDQAAKTYDDFKDKLTVSTIWNSFTYLK</sequence>
<organism evidence="1 2">
    <name type="scientific">Kordia periserrulae</name>
    <dbReference type="NCBI Taxonomy" id="701523"/>
    <lineage>
        <taxon>Bacteria</taxon>
        <taxon>Pseudomonadati</taxon>
        <taxon>Bacteroidota</taxon>
        <taxon>Flavobacteriia</taxon>
        <taxon>Flavobacteriales</taxon>
        <taxon>Flavobacteriaceae</taxon>
        <taxon>Kordia</taxon>
    </lineage>
</organism>
<evidence type="ECO:0000313" key="2">
    <source>
        <dbReference type="Proteomes" id="UP000244090"/>
    </source>
</evidence>
<keyword evidence="2" id="KW-1185">Reference proteome</keyword>
<evidence type="ECO:0000313" key="1">
    <source>
        <dbReference type="EMBL" id="PTX58789.1"/>
    </source>
</evidence>
<reference evidence="1 2" key="1">
    <citation type="submission" date="2018-04" db="EMBL/GenBank/DDBJ databases">
        <title>Genomic Encyclopedia of Archaeal and Bacterial Type Strains, Phase II (KMG-II): from individual species to whole genera.</title>
        <authorList>
            <person name="Goeker M."/>
        </authorList>
    </citation>
    <scope>NUCLEOTIDE SEQUENCE [LARGE SCALE GENOMIC DNA]</scope>
    <source>
        <strain evidence="1 2">DSM 25731</strain>
    </source>
</reference>
<accession>A0A2T6BRW3</accession>
<gene>
    <name evidence="1" type="ORF">C8N46_11297</name>
</gene>
<name>A0A2T6BRW3_9FLAO</name>